<evidence type="ECO:0000313" key="2">
    <source>
        <dbReference type="Proteomes" id="UP000280346"/>
    </source>
</evidence>
<dbReference type="PANTHER" id="PTHR38588:SF1">
    <property type="entry name" value="BLL0334 PROTEIN"/>
    <property type="match status" value="1"/>
</dbReference>
<dbReference type="OrthoDB" id="9787428at2"/>
<dbReference type="SUPFAM" id="SSF55961">
    <property type="entry name" value="Bet v1-like"/>
    <property type="match status" value="1"/>
</dbReference>
<protein>
    <submittedName>
        <fullName evidence="1">Carbon monoxide dehydrogenase</fullName>
    </submittedName>
</protein>
<dbReference type="Pfam" id="PF06240">
    <property type="entry name" value="COXG"/>
    <property type="match status" value="1"/>
</dbReference>
<organism evidence="1 2">
    <name type="scientific">Azospirillum doebereinerae</name>
    <dbReference type="NCBI Taxonomy" id="92933"/>
    <lineage>
        <taxon>Bacteria</taxon>
        <taxon>Pseudomonadati</taxon>
        <taxon>Pseudomonadota</taxon>
        <taxon>Alphaproteobacteria</taxon>
        <taxon>Rhodospirillales</taxon>
        <taxon>Azospirillaceae</taxon>
        <taxon>Azospirillum</taxon>
    </lineage>
</organism>
<dbReference type="InterPro" id="IPR010419">
    <property type="entry name" value="CO_DH_gsu"/>
</dbReference>
<dbReference type="Proteomes" id="UP000280346">
    <property type="component" value="Unassembled WGS sequence"/>
</dbReference>
<dbReference type="EMBL" id="RZIJ01000004">
    <property type="protein sequence ID" value="RUQ74071.1"/>
    <property type="molecule type" value="Genomic_DNA"/>
</dbReference>
<sequence>MELTGTHSVPGSRDRVFAALCDPEILLRCIPVLEEIDRLSPTDYAARVRASVGPLKARFAGRLTLEPEDAPRHYRLLAQGSGGLAGAVKGEARVTLEEADGRTHLTYRLSVALGGAVGRLAAGLVQGKTDRVIAAFFDRFAIEIGESAEPRDEMPQSG</sequence>
<name>A0A433JC70_9PROT</name>
<dbReference type="RefSeq" id="WP_126996112.1">
    <property type="nucleotide sequence ID" value="NZ_CP173190.1"/>
</dbReference>
<comment type="caution">
    <text evidence="1">The sequence shown here is derived from an EMBL/GenBank/DDBJ whole genome shotgun (WGS) entry which is preliminary data.</text>
</comment>
<accession>A0A433JC70</accession>
<evidence type="ECO:0000313" key="1">
    <source>
        <dbReference type="EMBL" id="RUQ74071.1"/>
    </source>
</evidence>
<keyword evidence="2" id="KW-1185">Reference proteome</keyword>
<dbReference type="PANTHER" id="PTHR38588">
    <property type="entry name" value="BLL0334 PROTEIN"/>
    <property type="match status" value="1"/>
</dbReference>
<dbReference type="CDD" id="cd05018">
    <property type="entry name" value="CoxG"/>
    <property type="match status" value="1"/>
</dbReference>
<reference evidence="1 2" key="1">
    <citation type="submission" date="2018-12" db="EMBL/GenBank/DDBJ databases">
        <authorList>
            <person name="Yang Y."/>
        </authorList>
    </citation>
    <scope>NUCLEOTIDE SEQUENCE [LARGE SCALE GENOMIC DNA]</scope>
    <source>
        <strain evidence="1 2">GSF71</strain>
    </source>
</reference>
<dbReference type="AlphaFoldDB" id="A0A433JC70"/>
<dbReference type="InterPro" id="IPR023393">
    <property type="entry name" value="START-like_dom_sf"/>
</dbReference>
<gene>
    <name evidence="1" type="ORF">EJ913_06800</name>
</gene>
<proteinExistence type="predicted"/>
<dbReference type="Gene3D" id="3.30.530.20">
    <property type="match status" value="1"/>
</dbReference>